<dbReference type="Pfam" id="PF03583">
    <property type="entry name" value="LIP"/>
    <property type="match status" value="1"/>
</dbReference>
<evidence type="ECO:0000313" key="4">
    <source>
        <dbReference type="Proteomes" id="UP001138500"/>
    </source>
</evidence>
<keyword evidence="1" id="KW-0378">Hydrolase</keyword>
<evidence type="ECO:0000256" key="1">
    <source>
        <dbReference type="ARBA" id="ARBA00022801"/>
    </source>
</evidence>
<reference evidence="3 4" key="2">
    <citation type="journal article" date="2021" name="Curr. Genet.">
        <title>Genetic response to nitrogen starvation in the aggressive Eucalyptus foliar pathogen Teratosphaeria destructans.</title>
        <authorList>
            <person name="Havenga M."/>
            <person name="Wingfield B.D."/>
            <person name="Wingfield M.J."/>
            <person name="Dreyer L.L."/>
            <person name="Roets F."/>
            <person name="Aylward J."/>
        </authorList>
    </citation>
    <scope>NUCLEOTIDE SEQUENCE [LARGE SCALE GENOMIC DNA]</scope>
    <source>
        <strain evidence="3">CMW44962</strain>
    </source>
</reference>
<protein>
    <submittedName>
        <fullName evidence="3">Secretory lipase</fullName>
    </submittedName>
</protein>
<accession>A0A9W7W021</accession>
<organism evidence="3 4">
    <name type="scientific">Teratosphaeria destructans</name>
    <dbReference type="NCBI Taxonomy" id="418781"/>
    <lineage>
        <taxon>Eukaryota</taxon>
        <taxon>Fungi</taxon>
        <taxon>Dikarya</taxon>
        <taxon>Ascomycota</taxon>
        <taxon>Pezizomycotina</taxon>
        <taxon>Dothideomycetes</taxon>
        <taxon>Dothideomycetidae</taxon>
        <taxon>Mycosphaerellales</taxon>
        <taxon>Teratosphaeriaceae</taxon>
        <taxon>Teratosphaeria</taxon>
    </lineage>
</organism>
<dbReference type="PIRSF" id="PIRSF029171">
    <property type="entry name" value="Esterase_LipA"/>
    <property type="match status" value="1"/>
</dbReference>
<reference evidence="3 4" key="1">
    <citation type="journal article" date="2018" name="IMA Fungus">
        <title>IMA Genome-F 10: Nine draft genome sequences of Claviceps purpurea s.lat., including C. arundinis, C. humidiphila, and C. cf. spartinae, pseudomolecules for the pitch canker pathogen Fusarium circinatum, draft genome of Davidsoniella eucalypti, Grosmannia galeiformis, Quambalaria eucalypti, and Teratosphaeria destructans.</title>
        <authorList>
            <person name="Wingfield B.D."/>
            <person name="Liu M."/>
            <person name="Nguyen H.D."/>
            <person name="Lane F.A."/>
            <person name="Morgan S.W."/>
            <person name="De Vos L."/>
            <person name="Wilken P.M."/>
            <person name="Duong T.A."/>
            <person name="Aylward J."/>
            <person name="Coetzee M.P."/>
            <person name="Dadej K."/>
            <person name="De Beer Z.W."/>
            <person name="Findlay W."/>
            <person name="Havenga M."/>
            <person name="Kolarik M."/>
            <person name="Menzies J.G."/>
            <person name="Naidoo K."/>
            <person name="Pochopski O."/>
            <person name="Shoukouhi P."/>
            <person name="Santana Q.C."/>
            <person name="Seifert K.A."/>
            <person name="Soal N."/>
            <person name="Steenkamp E.T."/>
            <person name="Tatham C.T."/>
            <person name="van der Nest M.A."/>
            <person name="Wingfield M.J."/>
        </authorList>
    </citation>
    <scope>NUCLEOTIDE SEQUENCE [LARGE SCALE GENOMIC DNA]</scope>
    <source>
        <strain evidence="3">CMW44962</strain>
    </source>
</reference>
<dbReference type="GO" id="GO:0016042">
    <property type="term" value="P:lipid catabolic process"/>
    <property type="evidence" value="ECO:0007669"/>
    <property type="project" value="UniProtKB-UniRule"/>
</dbReference>
<keyword evidence="2" id="KW-0732">Signal</keyword>
<dbReference type="Gene3D" id="3.40.50.1820">
    <property type="entry name" value="alpha/beta hydrolase"/>
    <property type="match status" value="1"/>
</dbReference>
<dbReference type="Gene3D" id="1.10.260.130">
    <property type="match status" value="1"/>
</dbReference>
<dbReference type="GO" id="GO:0004806">
    <property type="term" value="F:triacylglycerol lipase activity"/>
    <property type="evidence" value="ECO:0007669"/>
    <property type="project" value="UniProtKB-UniRule"/>
</dbReference>
<proteinExistence type="inferred from homology"/>
<evidence type="ECO:0000256" key="2">
    <source>
        <dbReference type="PIRNR" id="PIRNR029171"/>
    </source>
</evidence>
<dbReference type="OrthoDB" id="2373480at2759"/>
<dbReference type="Proteomes" id="UP001138500">
    <property type="component" value="Unassembled WGS sequence"/>
</dbReference>
<keyword evidence="4" id="KW-1185">Reference proteome</keyword>
<dbReference type="InterPro" id="IPR005152">
    <property type="entry name" value="Lipase_secreted"/>
</dbReference>
<sequence>MRLLVGLLGLFASTWPLAHAVSLPANDPFYSPPAGFASKEPGTILKSRTVSVAFLSLVPDLVEAYQLLYRTTAVNGSAIAAVTTVFKPIIGAKTDRFVSFHTAYDSSSSICDPSYDYQLGSTPTDLITSLEQLLLQGFLTSGYIVSSSDYEGPDAAFAAGRLEGMASLDSMRAVNHFASTLGLSTDSPMVVGYGYSGGAIATGWAASLQSTYAPDLNIVGWASGGTPSNLTGTTVFIDGTVFAGFLPAALDGLSKPSAYGNLLDPIINEYVTAKGREDLAYAAENCAPADIVDLAYVSVLSTSFNTLGYDILYEPTFRHVVYDQNTMGLYRNETPTKPVYMYHATQDEIIPYANASTTASTWCADGASVEFVTVASGGHLTTEVVGFIGAFKFVESAFAGTVASGCSASTIADATVDPLALGLDLEPILVELLNALGKLGSDDSNLKSNPSILKTVL</sequence>
<name>A0A9W7W021_9PEZI</name>
<dbReference type="InterPro" id="IPR029058">
    <property type="entry name" value="AB_hydrolase_fold"/>
</dbReference>
<dbReference type="PANTHER" id="PTHR34853:SF5">
    <property type="entry name" value="LIP-DOMAIN-CONTAINING PROTEIN-RELATED"/>
    <property type="match status" value="1"/>
</dbReference>
<feature type="chain" id="PRO_5041032747" evidence="2">
    <location>
        <begin position="21"/>
        <end position="457"/>
    </location>
</feature>
<dbReference type="EMBL" id="RIBY02002201">
    <property type="protein sequence ID" value="KAH9822805.1"/>
    <property type="molecule type" value="Genomic_DNA"/>
</dbReference>
<dbReference type="PANTHER" id="PTHR34853">
    <property type="match status" value="1"/>
</dbReference>
<evidence type="ECO:0000313" key="3">
    <source>
        <dbReference type="EMBL" id="KAH9822805.1"/>
    </source>
</evidence>
<dbReference type="AlphaFoldDB" id="A0A9W7W021"/>
<comment type="similarity">
    <text evidence="2">Belongs to the AB hydrolase superfamily. Lipase family.</text>
</comment>
<dbReference type="SUPFAM" id="SSF53474">
    <property type="entry name" value="alpha/beta-Hydrolases"/>
    <property type="match status" value="1"/>
</dbReference>
<gene>
    <name evidence="3" type="ORF">Tdes44962_MAKER04638</name>
</gene>
<comment type="caution">
    <text evidence="3">The sequence shown here is derived from an EMBL/GenBank/DDBJ whole genome shotgun (WGS) entry which is preliminary data.</text>
</comment>
<feature type="signal peptide" evidence="2">
    <location>
        <begin position="1"/>
        <end position="20"/>
    </location>
</feature>